<evidence type="ECO:0000259" key="1">
    <source>
        <dbReference type="Pfam" id="PF04773"/>
    </source>
</evidence>
<dbReference type="RefSeq" id="WP_079472254.1">
    <property type="nucleotide sequence ID" value="NZ_FUZZ01000004.1"/>
</dbReference>
<feature type="domain" description="FecR protein" evidence="1">
    <location>
        <begin position="188"/>
        <end position="283"/>
    </location>
</feature>
<dbReference type="Pfam" id="PF04773">
    <property type="entry name" value="FecR"/>
    <property type="match status" value="1"/>
</dbReference>
<dbReference type="Pfam" id="PF16344">
    <property type="entry name" value="FecR_C"/>
    <property type="match status" value="1"/>
</dbReference>
<feature type="domain" description="Protein FecR C-terminal" evidence="2">
    <location>
        <begin position="322"/>
        <end position="390"/>
    </location>
</feature>
<evidence type="ECO:0000259" key="2">
    <source>
        <dbReference type="Pfam" id="PF16344"/>
    </source>
</evidence>
<dbReference type="InterPro" id="IPR012373">
    <property type="entry name" value="Ferrdict_sens_TM"/>
</dbReference>
<dbReference type="PANTHER" id="PTHR30273">
    <property type="entry name" value="PERIPLASMIC SIGNAL SENSOR AND SIGMA FACTOR ACTIVATOR FECR-RELATED"/>
    <property type="match status" value="1"/>
</dbReference>
<dbReference type="Proteomes" id="UP000190166">
    <property type="component" value="Unassembled WGS sequence"/>
</dbReference>
<dbReference type="Gene3D" id="3.55.50.30">
    <property type="match status" value="1"/>
</dbReference>
<organism evidence="3 4">
    <name type="scientific">Chitinophaga ginsengisegetis</name>
    <dbReference type="NCBI Taxonomy" id="393003"/>
    <lineage>
        <taxon>Bacteria</taxon>
        <taxon>Pseudomonadati</taxon>
        <taxon>Bacteroidota</taxon>
        <taxon>Chitinophagia</taxon>
        <taxon>Chitinophagales</taxon>
        <taxon>Chitinophagaceae</taxon>
        <taxon>Chitinophaga</taxon>
    </lineage>
</organism>
<dbReference type="InterPro" id="IPR006860">
    <property type="entry name" value="FecR"/>
</dbReference>
<dbReference type="Gene3D" id="2.60.120.1440">
    <property type="match status" value="1"/>
</dbReference>
<dbReference type="STRING" id="393003.SAMN05660461_4993"/>
<reference evidence="3 4" key="1">
    <citation type="submission" date="2017-02" db="EMBL/GenBank/DDBJ databases">
        <authorList>
            <person name="Peterson S.W."/>
        </authorList>
    </citation>
    <scope>NUCLEOTIDE SEQUENCE [LARGE SCALE GENOMIC DNA]</scope>
    <source>
        <strain evidence="3 4">DSM 18108</strain>
    </source>
</reference>
<dbReference type="AlphaFoldDB" id="A0A1T5P8W2"/>
<accession>A0A1T5P8W2</accession>
<dbReference type="FunFam" id="2.60.120.1440:FF:000001">
    <property type="entry name" value="Putative anti-sigma factor"/>
    <property type="match status" value="1"/>
</dbReference>
<protein>
    <submittedName>
        <fullName evidence="3">FecR family protein</fullName>
    </submittedName>
</protein>
<keyword evidence="4" id="KW-1185">Reference proteome</keyword>
<proteinExistence type="predicted"/>
<dbReference type="EMBL" id="FUZZ01000004">
    <property type="protein sequence ID" value="SKD09112.1"/>
    <property type="molecule type" value="Genomic_DNA"/>
</dbReference>
<dbReference type="PANTHER" id="PTHR30273:SF2">
    <property type="entry name" value="PROTEIN FECR"/>
    <property type="match status" value="1"/>
</dbReference>
<dbReference type="GO" id="GO:0016989">
    <property type="term" value="F:sigma factor antagonist activity"/>
    <property type="evidence" value="ECO:0007669"/>
    <property type="project" value="TreeGrafter"/>
</dbReference>
<name>A0A1T5P8W2_9BACT</name>
<evidence type="ECO:0000313" key="3">
    <source>
        <dbReference type="EMBL" id="SKD09112.1"/>
    </source>
</evidence>
<sequence length="397" mass="44067">MSEITFEELFKGYMSGALNAEEIRLFRSMALQPENRALLSQLLQDAFNDPAYAENADFDAGEMAEEIMMKARQSEAVPVLHRTRPSIIARPWFKYAAAAAIFLLLLAVSWEWSTHKKTTTGFIAQQAQIPQGTARPVLILGDGTRIALDSAANGAIARQGSAQVIKLANGQLAYKQFSQKNTGLVYNTMQTPTGCLYQLILPDGSHVWLNAASSIRYPAAFPDDKRTVEVSGEAYFDIAKDDRKPFIVTAKGMEIQVLGTAFNIMAYTDEATVKTTLVQGAVRVNAARILHPGEQAVLQHASGELSITRPDMEEILGWKNGEFYFRNTDISAIMRQVARWYDIEIKYEGDMSGIKLSGIVSRTAKITQLLKALELTKIVRFKIQGRTITVMPYQEAN</sequence>
<evidence type="ECO:0000313" key="4">
    <source>
        <dbReference type="Proteomes" id="UP000190166"/>
    </source>
</evidence>
<gene>
    <name evidence="3" type="ORF">SAMN05660461_4993</name>
</gene>
<dbReference type="InterPro" id="IPR032508">
    <property type="entry name" value="FecR_C"/>
</dbReference>